<keyword evidence="3 10" id="KW-0489">Methyltransferase</keyword>
<dbReference type="Gene3D" id="3.40.50.150">
    <property type="entry name" value="Vaccinia Virus protein VP39"/>
    <property type="match status" value="1"/>
</dbReference>
<dbReference type="FunFam" id="3.40.50.150:FF:000123">
    <property type="entry name" value="Putative methyltransferase PMT15"/>
    <property type="match status" value="1"/>
</dbReference>
<keyword evidence="8 10" id="KW-0472">Membrane</keyword>
<dbReference type="GO" id="GO:0005802">
    <property type="term" value="C:trans-Golgi network"/>
    <property type="evidence" value="ECO:0007669"/>
    <property type="project" value="TreeGrafter"/>
</dbReference>
<keyword evidence="6 10" id="KW-0735">Signal-anchor</keyword>
<gene>
    <name evidence="11" type="ORF">L1049_018191</name>
</gene>
<dbReference type="GO" id="GO:0008168">
    <property type="term" value="F:methyltransferase activity"/>
    <property type="evidence" value="ECO:0007669"/>
    <property type="project" value="UniProtKB-UniRule"/>
</dbReference>
<accession>A0AAP0R9P1</accession>
<dbReference type="EC" id="2.1.1.-" evidence="10"/>
<sequence>MVMWCSNPSYYVTSKTTKTSLYFMASLAILCPPAYLIGLFGLPGYRTSSTVAAGIPCTQLPKITTTHVSKPMDLDFSAHHTAEYLVPLTPTAARVTHIPSCDAKYSEYTPCEDVERSLKFDRERLVYRERHCPAREEVMRCRVPAPYGYKVPLRWPESRDSAWYANVPHKELTVEKAGQNWVRFEGDRFRFPGGGTMFPRGAGAYIDDIGKLIDLRDGSIRTAIDTGCGVASWGAYLLSRNILAMSFAPRDTHEAQVQFALERGVPALIGVLASNRLPYPSRAFDMAHCSRCLIPWGQYDGQYLIEVDRILRPGGYWILSGPPINWERHWKGWDRTREDLNAEQSMIETIARSLCWKKLVQKNDLAIWQKPTNHVHCKMNRKVFKKPRFCQPQDPDRAWYTKMDTCLTPLPEVSNIKEISGGQLAKWPERLTSVPPRISSGSLKEITEEMFRKDTELWKKRVSHYKALDYQLAEPGRYRNLLDMNSYLGGFAAALIDDPVWVMNIVPVEAKVNTLGVVYERGLIGTYQNWCEAMSTYPRTYDFIHADSVFSLYKDRCEMEDILLEMDRILRPEGSVIFRDDVDLVLKIKSIIDGMQWDSRIVDHEDSPHHREKILLAVKQYWTAPGPDSKEDQ</sequence>
<keyword evidence="7 10" id="KW-1133">Transmembrane helix</keyword>
<evidence type="ECO:0000256" key="5">
    <source>
        <dbReference type="ARBA" id="ARBA00022692"/>
    </source>
</evidence>
<evidence type="ECO:0000256" key="8">
    <source>
        <dbReference type="ARBA" id="ARBA00023136"/>
    </source>
</evidence>
<evidence type="ECO:0000256" key="3">
    <source>
        <dbReference type="ARBA" id="ARBA00022603"/>
    </source>
</evidence>
<dbReference type="AlphaFoldDB" id="A0AAP0R9P1"/>
<dbReference type="InterPro" id="IPR029063">
    <property type="entry name" value="SAM-dependent_MTases_sf"/>
</dbReference>
<proteinExistence type="inferred from homology"/>
<protein>
    <recommendedName>
        <fullName evidence="10">Methyltransferase</fullName>
        <ecNumber evidence="10">2.1.1.-</ecNumber>
    </recommendedName>
</protein>
<comment type="similarity">
    <text evidence="2 10">Belongs to the methyltransferase superfamily.</text>
</comment>
<evidence type="ECO:0000256" key="1">
    <source>
        <dbReference type="ARBA" id="ARBA00004648"/>
    </source>
</evidence>
<evidence type="ECO:0000256" key="10">
    <source>
        <dbReference type="RuleBase" id="RU366043"/>
    </source>
</evidence>
<evidence type="ECO:0000313" key="11">
    <source>
        <dbReference type="EMBL" id="KAK9273381.1"/>
    </source>
</evidence>
<dbReference type="GO" id="GO:0005768">
    <property type="term" value="C:endosome"/>
    <property type="evidence" value="ECO:0007669"/>
    <property type="project" value="TreeGrafter"/>
</dbReference>
<evidence type="ECO:0000313" key="12">
    <source>
        <dbReference type="Proteomes" id="UP001415857"/>
    </source>
</evidence>
<dbReference type="Pfam" id="PF03141">
    <property type="entry name" value="Methyltransf_29"/>
    <property type="match status" value="1"/>
</dbReference>
<comment type="caution">
    <text evidence="11">The sequence shown here is derived from an EMBL/GenBank/DDBJ whole genome shotgun (WGS) entry which is preliminary data.</text>
</comment>
<reference evidence="11 12" key="1">
    <citation type="journal article" date="2024" name="Plant J.">
        <title>Genome sequences and population genomics reveal climatic adaptation and genomic divergence between two closely related sweetgum species.</title>
        <authorList>
            <person name="Xu W.Q."/>
            <person name="Ren C.Q."/>
            <person name="Zhang X.Y."/>
            <person name="Comes H.P."/>
            <person name="Liu X.H."/>
            <person name="Li Y.G."/>
            <person name="Kettle C.J."/>
            <person name="Jalonen R."/>
            <person name="Gaisberger H."/>
            <person name="Ma Y.Z."/>
            <person name="Qiu Y.X."/>
        </authorList>
    </citation>
    <scope>NUCLEOTIDE SEQUENCE [LARGE SCALE GENOMIC DNA]</scope>
    <source>
        <strain evidence="11">Hangzhou</strain>
    </source>
</reference>
<evidence type="ECO:0000256" key="9">
    <source>
        <dbReference type="ARBA" id="ARBA00023180"/>
    </source>
</evidence>
<dbReference type="PANTHER" id="PTHR10108:SF1059">
    <property type="entry name" value="METHYLTRANSFERASE PMT15-RELATED"/>
    <property type="match status" value="1"/>
</dbReference>
<comment type="subcellular location">
    <subcellularLocation>
        <location evidence="1">Endoplasmic reticulum membrane</location>
        <topology evidence="1">Single-pass type II membrane protein</topology>
    </subcellularLocation>
    <subcellularLocation>
        <location evidence="10">Membrane</location>
        <topology evidence="10">Single-pass type II membrane protein</topology>
    </subcellularLocation>
</comment>
<keyword evidence="9 10" id="KW-0325">Glycoprotein</keyword>
<evidence type="ECO:0000256" key="6">
    <source>
        <dbReference type="ARBA" id="ARBA00022968"/>
    </source>
</evidence>
<dbReference type="Proteomes" id="UP001415857">
    <property type="component" value="Unassembled WGS sequence"/>
</dbReference>
<keyword evidence="12" id="KW-1185">Reference proteome</keyword>
<feature type="transmembrane region" description="Helical" evidence="10">
    <location>
        <begin position="21"/>
        <end position="42"/>
    </location>
</feature>
<dbReference type="GO" id="GO:0005789">
    <property type="term" value="C:endoplasmic reticulum membrane"/>
    <property type="evidence" value="ECO:0007669"/>
    <property type="project" value="UniProtKB-SubCell"/>
</dbReference>
<keyword evidence="5 10" id="KW-0812">Transmembrane</keyword>
<organism evidence="11 12">
    <name type="scientific">Liquidambar formosana</name>
    <name type="common">Formosan gum</name>
    <dbReference type="NCBI Taxonomy" id="63359"/>
    <lineage>
        <taxon>Eukaryota</taxon>
        <taxon>Viridiplantae</taxon>
        <taxon>Streptophyta</taxon>
        <taxon>Embryophyta</taxon>
        <taxon>Tracheophyta</taxon>
        <taxon>Spermatophyta</taxon>
        <taxon>Magnoliopsida</taxon>
        <taxon>eudicotyledons</taxon>
        <taxon>Gunneridae</taxon>
        <taxon>Pentapetalae</taxon>
        <taxon>Saxifragales</taxon>
        <taxon>Altingiaceae</taxon>
        <taxon>Liquidambar</taxon>
    </lineage>
</organism>
<dbReference type="InterPro" id="IPR004159">
    <property type="entry name" value="Put_SAM_MeTrfase"/>
</dbReference>
<keyword evidence="4 10" id="KW-0808">Transferase</keyword>
<dbReference type="PANTHER" id="PTHR10108">
    <property type="entry name" value="SAM-DEPENDENT METHYLTRANSFERASE"/>
    <property type="match status" value="1"/>
</dbReference>
<name>A0AAP0R9P1_LIQFO</name>
<evidence type="ECO:0000256" key="2">
    <source>
        <dbReference type="ARBA" id="ARBA00008361"/>
    </source>
</evidence>
<dbReference type="EMBL" id="JBBPBK010000012">
    <property type="protein sequence ID" value="KAK9273381.1"/>
    <property type="molecule type" value="Genomic_DNA"/>
</dbReference>
<evidence type="ECO:0000256" key="4">
    <source>
        <dbReference type="ARBA" id="ARBA00022679"/>
    </source>
</evidence>
<dbReference type="GO" id="GO:0032259">
    <property type="term" value="P:methylation"/>
    <property type="evidence" value="ECO:0007669"/>
    <property type="project" value="UniProtKB-KW"/>
</dbReference>
<evidence type="ECO:0000256" key="7">
    <source>
        <dbReference type="ARBA" id="ARBA00022989"/>
    </source>
</evidence>
<dbReference type="SUPFAM" id="SSF53335">
    <property type="entry name" value="S-adenosyl-L-methionine-dependent methyltransferases"/>
    <property type="match status" value="2"/>
</dbReference>